<dbReference type="PROSITE" id="PS51891">
    <property type="entry name" value="CENP_V_GFA"/>
    <property type="match status" value="1"/>
</dbReference>
<dbReference type="GO" id="GO:0046872">
    <property type="term" value="F:metal ion binding"/>
    <property type="evidence" value="ECO:0007669"/>
    <property type="project" value="UniProtKB-KW"/>
</dbReference>
<name>A0A381WX00_9ZZZZ</name>
<dbReference type="Pfam" id="PF04828">
    <property type="entry name" value="GFA"/>
    <property type="match status" value="1"/>
</dbReference>
<dbReference type="InterPro" id="IPR011057">
    <property type="entry name" value="Mss4-like_sf"/>
</dbReference>
<reference evidence="6" key="1">
    <citation type="submission" date="2018-05" db="EMBL/GenBank/DDBJ databases">
        <authorList>
            <person name="Lanie J.A."/>
            <person name="Ng W.-L."/>
            <person name="Kazmierczak K.M."/>
            <person name="Andrzejewski T.M."/>
            <person name="Davidsen T.M."/>
            <person name="Wayne K.J."/>
            <person name="Tettelin H."/>
            <person name="Glass J.I."/>
            <person name="Rusch D."/>
            <person name="Podicherti R."/>
            <person name="Tsui H.-C.T."/>
            <person name="Winkler M.E."/>
        </authorList>
    </citation>
    <scope>NUCLEOTIDE SEQUENCE</scope>
</reference>
<keyword evidence="2" id="KW-0479">Metal-binding</keyword>
<feature type="domain" description="CENP-V/GFA" evidence="5">
    <location>
        <begin position="2"/>
        <end position="108"/>
    </location>
</feature>
<accession>A0A381WX00</accession>
<keyword evidence="3" id="KW-0862">Zinc</keyword>
<dbReference type="PANTHER" id="PTHR33337:SF40">
    <property type="entry name" value="CENP-V_GFA DOMAIN-CONTAINING PROTEIN-RELATED"/>
    <property type="match status" value="1"/>
</dbReference>
<gene>
    <name evidence="6" type="ORF">METZ01_LOCUS109923</name>
</gene>
<evidence type="ECO:0000256" key="1">
    <source>
        <dbReference type="ARBA" id="ARBA00005495"/>
    </source>
</evidence>
<dbReference type="Gene3D" id="3.90.1590.10">
    <property type="entry name" value="glutathione-dependent formaldehyde- activating enzyme (gfa)"/>
    <property type="match status" value="1"/>
</dbReference>
<dbReference type="PANTHER" id="PTHR33337">
    <property type="entry name" value="GFA DOMAIN-CONTAINING PROTEIN"/>
    <property type="match status" value="1"/>
</dbReference>
<dbReference type="InterPro" id="IPR006913">
    <property type="entry name" value="CENP-V/GFA"/>
</dbReference>
<protein>
    <recommendedName>
        <fullName evidence="5">CENP-V/GFA domain-containing protein</fullName>
    </recommendedName>
</protein>
<dbReference type="GO" id="GO:0016846">
    <property type="term" value="F:carbon-sulfur lyase activity"/>
    <property type="evidence" value="ECO:0007669"/>
    <property type="project" value="InterPro"/>
</dbReference>
<proteinExistence type="inferred from homology"/>
<keyword evidence="4" id="KW-0456">Lyase</keyword>
<evidence type="ECO:0000256" key="3">
    <source>
        <dbReference type="ARBA" id="ARBA00022833"/>
    </source>
</evidence>
<evidence type="ECO:0000313" key="6">
    <source>
        <dbReference type="EMBL" id="SVA57069.1"/>
    </source>
</evidence>
<sequence>MIQGHCECNRVSYEADCEISDFSHCHCSQCRRLHGAAYATFAGVETDKFRYLSGEEDIKIYASSDDHERVFCGNCGSNILVSVEDSPDMLYLSMGTVDGNPNLPEAYHIFIGSKAPWHEITDGSVQYDEFPPDWQ</sequence>
<evidence type="ECO:0000256" key="4">
    <source>
        <dbReference type="ARBA" id="ARBA00023239"/>
    </source>
</evidence>
<organism evidence="6">
    <name type="scientific">marine metagenome</name>
    <dbReference type="NCBI Taxonomy" id="408172"/>
    <lineage>
        <taxon>unclassified sequences</taxon>
        <taxon>metagenomes</taxon>
        <taxon>ecological metagenomes</taxon>
    </lineage>
</organism>
<dbReference type="SUPFAM" id="SSF51316">
    <property type="entry name" value="Mss4-like"/>
    <property type="match status" value="1"/>
</dbReference>
<evidence type="ECO:0000259" key="5">
    <source>
        <dbReference type="PROSITE" id="PS51891"/>
    </source>
</evidence>
<evidence type="ECO:0000256" key="2">
    <source>
        <dbReference type="ARBA" id="ARBA00022723"/>
    </source>
</evidence>
<dbReference type="AlphaFoldDB" id="A0A381WX00"/>
<dbReference type="EMBL" id="UINC01013170">
    <property type="protein sequence ID" value="SVA57069.1"/>
    <property type="molecule type" value="Genomic_DNA"/>
</dbReference>
<comment type="similarity">
    <text evidence="1">Belongs to the Gfa family.</text>
</comment>